<dbReference type="SUPFAM" id="SSF56112">
    <property type="entry name" value="Protein kinase-like (PK-like)"/>
    <property type="match status" value="1"/>
</dbReference>
<dbReference type="Gene3D" id="3.90.1200.10">
    <property type="match status" value="1"/>
</dbReference>
<organism evidence="2 3">
    <name type="scientific">Candidatus Coproplasma excrementigallinarum</name>
    <dbReference type="NCBI Taxonomy" id="2840747"/>
    <lineage>
        <taxon>Bacteria</taxon>
        <taxon>Bacillati</taxon>
        <taxon>Bacillota</taxon>
        <taxon>Clostridia</taxon>
        <taxon>Eubacteriales</taxon>
        <taxon>Candidatus Coproplasma</taxon>
    </lineage>
</organism>
<comment type="caution">
    <text evidence="2">The sequence shown here is derived from an EMBL/GenBank/DDBJ whole genome shotgun (WGS) entry which is preliminary data.</text>
</comment>
<dbReference type="Proteomes" id="UP000824110">
    <property type="component" value="Unassembled WGS sequence"/>
</dbReference>
<dbReference type="AlphaFoldDB" id="A0A9D1MJ91"/>
<evidence type="ECO:0000259" key="1">
    <source>
        <dbReference type="Pfam" id="PF01636"/>
    </source>
</evidence>
<gene>
    <name evidence="2" type="ORF">IAB69_02800</name>
</gene>
<dbReference type="EMBL" id="DVNE01000025">
    <property type="protein sequence ID" value="HIU61558.1"/>
    <property type="molecule type" value="Genomic_DNA"/>
</dbReference>
<dbReference type="Pfam" id="PF01636">
    <property type="entry name" value="APH"/>
    <property type="match status" value="1"/>
</dbReference>
<feature type="domain" description="Aminoglycoside phosphotransferase" evidence="1">
    <location>
        <begin position="21"/>
        <end position="206"/>
    </location>
</feature>
<protein>
    <submittedName>
        <fullName evidence="2">Aminoglycoside phosphotransferase family protein</fullName>
    </submittedName>
</protein>
<sequence>MSNHNVIAERPGKKIFVENSKLVKLFDAGYSKADILNEALNQARVEETDLNIPKIQSVSVVDGCWSISMDYIEGTTLEQLMAENPEKLDEYLNLFVDVQLNIHSKRVPLLNMLIEKMNRKISAADLDATTRYDLHTRLNGMKRHIKLCHGDFNPSNVIITADGTPYVIDWAHATQGNAAADVARTYLLFYLQGKPDVAEKYLKLFCKKADTAIQYVQKWIPIVAASRLVKAPEEEKEFLMKWINVVDYE</sequence>
<dbReference type="InterPro" id="IPR002575">
    <property type="entry name" value="Aminoglycoside_PTrfase"/>
</dbReference>
<name>A0A9D1MJ91_9FIRM</name>
<reference evidence="2" key="2">
    <citation type="journal article" date="2021" name="PeerJ">
        <title>Extensive microbial diversity within the chicken gut microbiome revealed by metagenomics and culture.</title>
        <authorList>
            <person name="Gilroy R."/>
            <person name="Ravi A."/>
            <person name="Getino M."/>
            <person name="Pursley I."/>
            <person name="Horton D.L."/>
            <person name="Alikhan N.F."/>
            <person name="Baker D."/>
            <person name="Gharbi K."/>
            <person name="Hall N."/>
            <person name="Watson M."/>
            <person name="Adriaenssens E.M."/>
            <person name="Foster-Nyarko E."/>
            <person name="Jarju S."/>
            <person name="Secka A."/>
            <person name="Antonio M."/>
            <person name="Oren A."/>
            <person name="Chaudhuri R.R."/>
            <person name="La Ragione R."/>
            <person name="Hildebrand F."/>
            <person name="Pallen M.J."/>
        </authorList>
    </citation>
    <scope>NUCLEOTIDE SEQUENCE</scope>
    <source>
        <strain evidence="2">CHK195-12923</strain>
    </source>
</reference>
<evidence type="ECO:0000313" key="2">
    <source>
        <dbReference type="EMBL" id="HIU61558.1"/>
    </source>
</evidence>
<evidence type="ECO:0000313" key="3">
    <source>
        <dbReference type="Proteomes" id="UP000824110"/>
    </source>
</evidence>
<dbReference type="InterPro" id="IPR011009">
    <property type="entry name" value="Kinase-like_dom_sf"/>
</dbReference>
<proteinExistence type="predicted"/>
<accession>A0A9D1MJ91</accession>
<reference evidence="2" key="1">
    <citation type="submission" date="2020-10" db="EMBL/GenBank/DDBJ databases">
        <authorList>
            <person name="Gilroy R."/>
        </authorList>
    </citation>
    <scope>NUCLEOTIDE SEQUENCE</scope>
    <source>
        <strain evidence="2">CHK195-12923</strain>
    </source>
</reference>